<organism evidence="2 5">
    <name type="scientific">Methylopila capsulata</name>
    <dbReference type="NCBI Taxonomy" id="61654"/>
    <lineage>
        <taxon>Bacteria</taxon>
        <taxon>Pseudomonadati</taxon>
        <taxon>Pseudomonadota</taxon>
        <taxon>Alphaproteobacteria</taxon>
        <taxon>Hyphomicrobiales</taxon>
        <taxon>Methylopilaceae</taxon>
        <taxon>Methylopila</taxon>
    </lineage>
</organism>
<evidence type="ECO:0000313" key="3">
    <source>
        <dbReference type="EMBL" id="MBM7850659.1"/>
    </source>
</evidence>
<proteinExistence type="predicted"/>
<dbReference type="RefSeq" id="WP_204949060.1">
    <property type="nucleotide sequence ID" value="NZ_BSFF01000002.1"/>
</dbReference>
<evidence type="ECO:0000256" key="1">
    <source>
        <dbReference type="SAM" id="Phobius"/>
    </source>
</evidence>
<dbReference type="EMBL" id="BSFF01000002">
    <property type="protein sequence ID" value="GLK55952.1"/>
    <property type="molecule type" value="Genomic_DNA"/>
</dbReference>
<accession>A0A9W6ISY0</accession>
<dbReference type="EMBL" id="JAFBCY010000001">
    <property type="protein sequence ID" value="MBM7850659.1"/>
    <property type="molecule type" value="Genomic_DNA"/>
</dbReference>
<feature type="transmembrane region" description="Helical" evidence="1">
    <location>
        <begin position="145"/>
        <end position="166"/>
    </location>
</feature>
<gene>
    <name evidence="2" type="ORF">GCM10008170_19710</name>
    <name evidence="3" type="ORF">JOD31_000871</name>
</gene>
<sequence>MTGKLSFRASATLIVCGYAVIAALLVLAAGQNLGQGLSNYAQQVSWLMPETTTARLAALRQAGRPETAALYALVAAASWGLIAAMSAAGFAWGVLHKGESLLGLDKALTYLAALSGLYALSTCLTMGLSAAHLTLPREGLHAIPGLWFATMIPSAAVLARCAALIAHDAGSLLAIVIAAEPGRIAQLVEATEAARGVDSVEAKLARRVAAARVRA</sequence>
<dbReference type="Proteomes" id="UP001143400">
    <property type="component" value="Unassembled WGS sequence"/>
</dbReference>
<keyword evidence="1" id="KW-0812">Transmembrane</keyword>
<evidence type="ECO:0000313" key="5">
    <source>
        <dbReference type="Proteomes" id="UP001143400"/>
    </source>
</evidence>
<reference evidence="2" key="3">
    <citation type="submission" date="2023-01" db="EMBL/GenBank/DDBJ databases">
        <authorList>
            <person name="Sun Q."/>
            <person name="Evtushenko L."/>
        </authorList>
    </citation>
    <scope>NUCLEOTIDE SEQUENCE</scope>
    <source>
        <strain evidence="2">VKM B-1606</strain>
    </source>
</reference>
<keyword evidence="4" id="KW-1185">Reference proteome</keyword>
<protein>
    <submittedName>
        <fullName evidence="2">Uncharacterized protein</fullName>
    </submittedName>
</protein>
<comment type="caution">
    <text evidence="2">The sequence shown here is derived from an EMBL/GenBank/DDBJ whole genome shotgun (WGS) entry which is preliminary data.</text>
</comment>
<reference evidence="3 4" key="2">
    <citation type="submission" date="2021-01" db="EMBL/GenBank/DDBJ databases">
        <title>Genomic Encyclopedia of Type Strains, Phase IV (KMG-IV): sequencing the most valuable type-strain genomes for metagenomic binning, comparative biology and taxonomic classification.</title>
        <authorList>
            <person name="Goeker M."/>
        </authorList>
    </citation>
    <scope>NUCLEOTIDE SEQUENCE [LARGE SCALE GENOMIC DNA]</scope>
    <source>
        <strain evidence="3 4">DSM 6130</strain>
    </source>
</reference>
<dbReference type="AlphaFoldDB" id="A0A9W6ISY0"/>
<name>A0A9W6ISY0_9HYPH</name>
<feature type="transmembrane region" description="Helical" evidence="1">
    <location>
        <begin position="12"/>
        <end position="30"/>
    </location>
</feature>
<keyword evidence="1" id="KW-1133">Transmembrane helix</keyword>
<evidence type="ECO:0000313" key="4">
    <source>
        <dbReference type="Proteomes" id="UP000758856"/>
    </source>
</evidence>
<reference evidence="2" key="1">
    <citation type="journal article" date="2014" name="Int. J. Syst. Evol. Microbiol.">
        <title>Complete genome sequence of Corynebacterium casei LMG S-19264T (=DSM 44701T), isolated from a smear-ripened cheese.</title>
        <authorList>
            <consortium name="US DOE Joint Genome Institute (JGI-PGF)"/>
            <person name="Walter F."/>
            <person name="Albersmeier A."/>
            <person name="Kalinowski J."/>
            <person name="Ruckert C."/>
        </authorList>
    </citation>
    <scope>NUCLEOTIDE SEQUENCE</scope>
    <source>
        <strain evidence="2">VKM B-1606</strain>
    </source>
</reference>
<feature type="transmembrane region" description="Helical" evidence="1">
    <location>
        <begin position="107"/>
        <end position="133"/>
    </location>
</feature>
<dbReference type="Proteomes" id="UP000758856">
    <property type="component" value="Unassembled WGS sequence"/>
</dbReference>
<keyword evidence="1" id="KW-0472">Membrane</keyword>
<evidence type="ECO:0000313" key="2">
    <source>
        <dbReference type="EMBL" id="GLK55952.1"/>
    </source>
</evidence>
<feature type="transmembrane region" description="Helical" evidence="1">
    <location>
        <begin position="69"/>
        <end position="95"/>
    </location>
</feature>